<sequence>MIVNLIDAGWEITHQPAHGLLAFQLAMHWQPDTRPAHWPETLIALTEHDDGQLPYEGRNHLTTAGAPLHFQVLEFSVEQAKNMVNVALQKSRWNALMVSMHASFLYEEKRGESAGLDEFLDEQKENQQSWRREYKVSKAVAQYAYDFVQWCDAFSLILCLNQVPPEGRRLEISIGPDGVHYYVFQRKDESIGVEPWPYNVPEFTAHIEYNSLNQLVFTDDQELYNALQKAPVQVREWRLSNS</sequence>
<evidence type="ECO:0000313" key="2">
    <source>
        <dbReference type="Proteomes" id="UP000664628"/>
    </source>
</evidence>
<reference evidence="1 2" key="1">
    <citation type="submission" date="2021-03" db="EMBL/GenBank/DDBJ databases">
        <title>Fibrella sp. HMF5405 genome sequencing and assembly.</title>
        <authorList>
            <person name="Kang H."/>
            <person name="Kim H."/>
            <person name="Bae S."/>
            <person name="Joh K."/>
        </authorList>
    </citation>
    <scope>NUCLEOTIDE SEQUENCE [LARGE SCALE GENOMIC DNA]</scope>
    <source>
        <strain evidence="1 2">HMF5405</strain>
    </source>
</reference>
<protein>
    <submittedName>
        <fullName evidence="1">DUF3891 family protein</fullName>
    </submittedName>
</protein>
<name>A0ABS3JRZ0_9BACT</name>
<accession>A0ABS3JRZ0</accession>
<keyword evidence="2" id="KW-1185">Reference proteome</keyword>
<dbReference type="RefSeq" id="WP_207332725.1">
    <property type="nucleotide sequence ID" value="NZ_JAFMYW010000013.1"/>
</dbReference>
<gene>
    <name evidence="1" type="ORF">J2I46_29620</name>
</gene>
<dbReference type="InterPro" id="IPR024992">
    <property type="entry name" value="DUF3891"/>
</dbReference>
<dbReference type="EMBL" id="JAFMYW010000013">
    <property type="protein sequence ID" value="MBO0952774.1"/>
    <property type="molecule type" value="Genomic_DNA"/>
</dbReference>
<evidence type="ECO:0000313" key="1">
    <source>
        <dbReference type="EMBL" id="MBO0952774.1"/>
    </source>
</evidence>
<comment type="caution">
    <text evidence="1">The sequence shown here is derived from an EMBL/GenBank/DDBJ whole genome shotgun (WGS) entry which is preliminary data.</text>
</comment>
<dbReference type="Pfam" id="PF13030">
    <property type="entry name" value="DUF3891"/>
    <property type="match status" value="1"/>
</dbReference>
<organism evidence="1 2">
    <name type="scientific">Fibrella forsythiae</name>
    <dbReference type="NCBI Taxonomy" id="2817061"/>
    <lineage>
        <taxon>Bacteria</taxon>
        <taxon>Pseudomonadati</taxon>
        <taxon>Bacteroidota</taxon>
        <taxon>Cytophagia</taxon>
        <taxon>Cytophagales</taxon>
        <taxon>Spirosomataceae</taxon>
        <taxon>Fibrella</taxon>
    </lineage>
</organism>
<proteinExistence type="predicted"/>
<dbReference type="Proteomes" id="UP000664628">
    <property type="component" value="Unassembled WGS sequence"/>
</dbReference>